<sequence length="302" mass="33420">MTGLKKKTAKQKSEAGFSRFLGLPQEIQDKIWGHALETEGGKKMISMELYIPPDLWLALSDLRHPARAVVPRDVRLCLEPSAPHQGFSFTSRYRDIASKCKSSFETISPQVTEGSGGVKLGGRHLDQPRDSFRGLSCDYVEVLKSYPASGDDGFITSRDLIERQVFDQAERLQQQLRSRQMMMAQRPGVMPSNLRSRALEGYFSGPVNVTVLGCVPDKTLEGAKVIAGLANVSEKKNHKIQVSRQSYPDTEGSDGSDGWEDEEDEEDSDDTEGKDSEDSGDAEDSDIEDSDADDEDDEDHLA</sequence>
<feature type="compositionally biased region" description="Acidic residues" evidence="1">
    <location>
        <begin position="278"/>
        <end position="302"/>
    </location>
</feature>
<name>A0AA40C2F5_9PEZI</name>
<dbReference type="AlphaFoldDB" id="A0AA40C2F5"/>
<protein>
    <submittedName>
        <fullName evidence="2">Uncharacterized protein</fullName>
    </submittedName>
</protein>
<organism evidence="2 3">
    <name type="scientific">Immersiella caudata</name>
    <dbReference type="NCBI Taxonomy" id="314043"/>
    <lineage>
        <taxon>Eukaryota</taxon>
        <taxon>Fungi</taxon>
        <taxon>Dikarya</taxon>
        <taxon>Ascomycota</taxon>
        <taxon>Pezizomycotina</taxon>
        <taxon>Sordariomycetes</taxon>
        <taxon>Sordariomycetidae</taxon>
        <taxon>Sordariales</taxon>
        <taxon>Lasiosphaeriaceae</taxon>
        <taxon>Immersiella</taxon>
    </lineage>
</organism>
<gene>
    <name evidence="2" type="ORF">B0T14DRAFT_563983</name>
</gene>
<feature type="compositionally biased region" description="Acidic residues" evidence="1">
    <location>
        <begin position="251"/>
        <end position="270"/>
    </location>
</feature>
<comment type="caution">
    <text evidence="2">The sequence shown here is derived from an EMBL/GenBank/DDBJ whole genome shotgun (WGS) entry which is preliminary data.</text>
</comment>
<reference evidence="2" key="1">
    <citation type="submission" date="2023-06" db="EMBL/GenBank/DDBJ databases">
        <title>Genome-scale phylogeny and comparative genomics of the fungal order Sordariales.</title>
        <authorList>
            <consortium name="Lawrence Berkeley National Laboratory"/>
            <person name="Hensen N."/>
            <person name="Bonometti L."/>
            <person name="Westerberg I."/>
            <person name="Brannstrom I.O."/>
            <person name="Guillou S."/>
            <person name="Cros-Aarteil S."/>
            <person name="Calhoun S."/>
            <person name="Haridas S."/>
            <person name="Kuo A."/>
            <person name="Mondo S."/>
            <person name="Pangilinan J."/>
            <person name="Riley R."/>
            <person name="Labutti K."/>
            <person name="Andreopoulos B."/>
            <person name="Lipzen A."/>
            <person name="Chen C."/>
            <person name="Yanf M."/>
            <person name="Daum C."/>
            <person name="Ng V."/>
            <person name="Clum A."/>
            <person name="Steindorff A."/>
            <person name="Ohm R."/>
            <person name="Martin F."/>
            <person name="Silar P."/>
            <person name="Natvig D."/>
            <person name="Lalanne C."/>
            <person name="Gautier V."/>
            <person name="Ament-Velasquez S.L."/>
            <person name="Kruys A."/>
            <person name="Hutchinson M.I."/>
            <person name="Powell A.J."/>
            <person name="Barry K."/>
            <person name="Miller A.N."/>
            <person name="Grigoriev I.V."/>
            <person name="Debuchy R."/>
            <person name="Gladieux P."/>
            <person name="Thoren M.H."/>
            <person name="Johannesson H."/>
        </authorList>
    </citation>
    <scope>NUCLEOTIDE SEQUENCE</scope>
    <source>
        <strain evidence="2">CBS 606.72</strain>
    </source>
</reference>
<proteinExistence type="predicted"/>
<evidence type="ECO:0000313" key="3">
    <source>
        <dbReference type="Proteomes" id="UP001175000"/>
    </source>
</evidence>
<dbReference type="EMBL" id="JAULSU010000003">
    <property type="protein sequence ID" value="KAK0622537.1"/>
    <property type="molecule type" value="Genomic_DNA"/>
</dbReference>
<evidence type="ECO:0000256" key="1">
    <source>
        <dbReference type="SAM" id="MobiDB-lite"/>
    </source>
</evidence>
<keyword evidence="3" id="KW-1185">Reference proteome</keyword>
<accession>A0AA40C2F5</accession>
<evidence type="ECO:0000313" key="2">
    <source>
        <dbReference type="EMBL" id="KAK0622537.1"/>
    </source>
</evidence>
<feature type="region of interest" description="Disordered" evidence="1">
    <location>
        <begin position="235"/>
        <end position="302"/>
    </location>
</feature>
<dbReference type="Proteomes" id="UP001175000">
    <property type="component" value="Unassembled WGS sequence"/>
</dbReference>